<feature type="coiled-coil region" evidence="1">
    <location>
        <begin position="51"/>
        <end position="85"/>
    </location>
</feature>
<keyword evidence="3" id="KW-1185">Reference proteome</keyword>
<protein>
    <submittedName>
        <fullName evidence="2">Uncharacterized protein</fullName>
    </submittedName>
</protein>
<evidence type="ECO:0000313" key="2">
    <source>
        <dbReference type="EMBL" id="KAK9873115.1"/>
    </source>
</evidence>
<reference evidence="2 3" key="1">
    <citation type="submission" date="2023-03" db="EMBL/GenBank/DDBJ databases">
        <title>Genome insight into feeding habits of ladybird beetles.</title>
        <authorList>
            <person name="Li H.-S."/>
            <person name="Huang Y.-H."/>
            <person name="Pang H."/>
        </authorList>
    </citation>
    <scope>NUCLEOTIDE SEQUENCE [LARGE SCALE GENOMIC DNA]</scope>
    <source>
        <strain evidence="2">SYSU_2023b</strain>
        <tissue evidence="2">Whole body</tissue>
    </source>
</reference>
<proteinExistence type="predicted"/>
<accession>A0AAW1TRZ9</accession>
<keyword evidence="1" id="KW-0175">Coiled coil</keyword>
<dbReference type="AlphaFoldDB" id="A0AAW1TRZ9"/>
<organism evidence="2 3">
    <name type="scientific">Henosepilachna vigintioctopunctata</name>
    <dbReference type="NCBI Taxonomy" id="420089"/>
    <lineage>
        <taxon>Eukaryota</taxon>
        <taxon>Metazoa</taxon>
        <taxon>Ecdysozoa</taxon>
        <taxon>Arthropoda</taxon>
        <taxon>Hexapoda</taxon>
        <taxon>Insecta</taxon>
        <taxon>Pterygota</taxon>
        <taxon>Neoptera</taxon>
        <taxon>Endopterygota</taxon>
        <taxon>Coleoptera</taxon>
        <taxon>Polyphaga</taxon>
        <taxon>Cucujiformia</taxon>
        <taxon>Coccinelloidea</taxon>
        <taxon>Coccinellidae</taxon>
        <taxon>Epilachninae</taxon>
        <taxon>Epilachnini</taxon>
        <taxon>Henosepilachna</taxon>
    </lineage>
</organism>
<gene>
    <name evidence="2" type="ORF">WA026_020846</name>
</gene>
<dbReference type="Gene3D" id="3.30.70.1820">
    <property type="entry name" value="L1 transposable element, RRM domain"/>
    <property type="match status" value="1"/>
</dbReference>
<name>A0AAW1TRZ9_9CUCU</name>
<sequence>MILTSQHRCDVRDFIKESLNDRRFLSAFSQSVADVAIKKLSDKFNALLLIVGDHEEKMTKLKTENENLRKQMNRVEQNRRMKRLRFIGVPKKEREDLLDPVTHFLTTKLDLAPSDINIEKFYRVPNKDKNKVRPVVVVFSTLGLRDRVFKRKSKLKRSTVIINEDLTPFYYKLFNSCESVFGQKNVWTLNRRIYAPDKEGERKLIEGLFQWCRR</sequence>
<dbReference type="Proteomes" id="UP001431783">
    <property type="component" value="Unassembled WGS sequence"/>
</dbReference>
<dbReference type="EMBL" id="JARQZJ010000015">
    <property type="protein sequence ID" value="KAK9873115.1"/>
    <property type="molecule type" value="Genomic_DNA"/>
</dbReference>
<evidence type="ECO:0000256" key="1">
    <source>
        <dbReference type="SAM" id="Coils"/>
    </source>
</evidence>
<evidence type="ECO:0000313" key="3">
    <source>
        <dbReference type="Proteomes" id="UP001431783"/>
    </source>
</evidence>
<comment type="caution">
    <text evidence="2">The sequence shown here is derived from an EMBL/GenBank/DDBJ whole genome shotgun (WGS) entry which is preliminary data.</text>
</comment>